<keyword evidence="2" id="KW-1185">Reference proteome</keyword>
<evidence type="ECO:0000313" key="2">
    <source>
        <dbReference type="Proteomes" id="UP000094527"/>
    </source>
</evidence>
<protein>
    <submittedName>
        <fullName evidence="1">Uncharacterized protein</fullName>
    </submittedName>
</protein>
<evidence type="ECO:0000313" key="1">
    <source>
        <dbReference type="EMBL" id="ODM99077.1"/>
    </source>
</evidence>
<sequence>MGAQGNLFELMEKFLKREEQVEFMICVFHEKEKICIENEEVLNNIICQLRKEGLALSEKGRVHVHRALLRSAYGKGISWLGWDKIDEIYKVYKTFSEKWKPFRVKLFSAIQVVDKEEDMWEDVVPSWEALSAMQIEDWKIALKRMNETELIILYLRTAFECLKDEWDAAKGKWEEELDQCIAQAAAFINSHQKKQ</sequence>
<gene>
    <name evidence="1" type="ORF">Ocin01_07606</name>
</gene>
<organism evidence="1 2">
    <name type="scientific">Orchesella cincta</name>
    <name type="common">Springtail</name>
    <name type="synonym">Podura cincta</name>
    <dbReference type="NCBI Taxonomy" id="48709"/>
    <lineage>
        <taxon>Eukaryota</taxon>
        <taxon>Metazoa</taxon>
        <taxon>Ecdysozoa</taxon>
        <taxon>Arthropoda</taxon>
        <taxon>Hexapoda</taxon>
        <taxon>Collembola</taxon>
        <taxon>Entomobryomorpha</taxon>
        <taxon>Entomobryoidea</taxon>
        <taxon>Orchesellidae</taxon>
        <taxon>Orchesellinae</taxon>
        <taxon>Orchesella</taxon>
    </lineage>
</organism>
<dbReference type="EMBL" id="LJIJ01000301">
    <property type="protein sequence ID" value="ODM99077.1"/>
    <property type="molecule type" value="Genomic_DNA"/>
</dbReference>
<name>A0A1D2N195_ORCCI</name>
<dbReference type="Proteomes" id="UP000094527">
    <property type="component" value="Unassembled WGS sequence"/>
</dbReference>
<comment type="caution">
    <text evidence="1">The sequence shown here is derived from an EMBL/GenBank/DDBJ whole genome shotgun (WGS) entry which is preliminary data.</text>
</comment>
<reference evidence="1 2" key="1">
    <citation type="journal article" date="2016" name="Genome Biol. Evol.">
        <title>Gene Family Evolution Reflects Adaptation to Soil Environmental Stressors in the Genome of the Collembolan Orchesella cincta.</title>
        <authorList>
            <person name="Faddeeva-Vakhrusheva A."/>
            <person name="Derks M.F."/>
            <person name="Anvar S.Y."/>
            <person name="Agamennone V."/>
            <person name="Suring W."/>
            <person name="Smit S."/>
            <person name="van Straalen N.M."/>
            <person name="Roelofs D."/>
        </authorList>
    </citation>
    <scope>NUCLEOTIDE SEQUENCE [LARGE SCALE GENOMIC DNA]</scope>
    <source>
        <tissue evidence="1">Mixed pool</tissue>
    </source>
</reference>
<dbReference type="AlphaFoldDB" id="A0A1D2N195"/>
<proteinExistence type="predicted"/>
<accession>A0A1D2N195</accession>